<keyword evidence="2" id="KW-0503">Monooxygenase</keyword>
<dbReference type="AlphaFoldDB" id="A0A9P4PCU8"/>
<evidence type="ECO:0000256" key="1">
    <source>
        <dbReference type="ARBA" id="ARBA00001974"/>
    </source>
</evidence>
<gene>
    <name evidence="3" type="ORF">P171DRAFT_498188</name>
</gene>
<evidence type="ECO:0000313" key="3">
    <source>
        <dbReference type="EMBL" id="KAF2441766.1"/>
    </source>
</evidence>
<dbReference type="OrthoDB" id="66881at2759"/>
<dbReference type="Pfam" id="PF13738">
    <property type="entry name" value="Pyr_redox_3"/>
    <property type="match status" value="1"/>
</dbReference>
<name>A0A9P4PCU8_9PLEO</name>
<dbReference type="PANTHER" id="PTHR43872">
    <property type="entry name" value="MONOOXYGENASE, PUTATIVE (AFU_ORTHOLOGUE AFUA_8G02570)-RELATED"/>
    <property type="match status" value="1"/>
</dbReference>
<organism evidence="3 4">
    <name type="scientific">Karstenula rhodostoma CBS 690.94</name>
    <dbReference type="NCBI Taxonomy" id="1392251"/>
    <lineage>
        <taxon>Eukaryota</taxon>
        <taxon>Fungi</taxon>
        <taxon>Dikarya</taxon>
        <taxon>Ascomycota</taxon>
        <taxon>Pezizomycotina</taxon>
        <taxon>Dothideomycetes</taxon>
        <taxon>Pleosporomycetidae</taxon>
        <taxon>Pleosporales</taxon>
        <taxon>Massarineae</taxon>
        <taxon>Didymosphaeriaceae</taxon>
        <taxon>Karstenula</taxon>
    </lineage>
</organism>
<keyword evidence="2" id="KW-0560">Oxidoreductase</keyword>
<comment type="caution">
    <text evidence="3">The sequence shown here is derived from an EMBL/GenBank/DDBJ whole genome shotgun (WGS) entry which is preliminary data.</text>
</comment>
<evidence type="ECO:0000313" key="4">
    <source>
        <dbReference type="Proteomes" id="UP000799764"/>
    </source>
</evidence>
<dbReference type="PANTHER" id="PTHR43872:SF1">
    <property type="entry name" value="MONOOXYGENASE, PUTATIVE (AFU_ORTHOLOGUE AFUA_8G02570)-RELATED"/>
    <property type="match status" value="1"/>
</dbReference>
<reference evidence="3" key="1">
    <citation type="journal article" date="2020" name="Stud. Mycol.">
        <title>101 Dothideomycetes genomes: a test case for predicting lifestyles and emergence of pathogens.</title>
        <authorList>
            <person name="Haridas S."/>
            <person name="Albert R."/>
            <person name="Binder M."/>
            <person name="Bloem J."/>
            <person name="Labutti K."/>
            <person name="Salamov A."/>
            <person name="Andreopoulos B."/>
            <person name="Baker S."/>
            <person name="Barry K."/>
            <person name="Bills G."/>
            <person name="Bluhm B."/>
            <person name="Cannon C."/>
            <person name="Castanera R."/>
            <person name="Culley D."/>
            <person name="Daum C."/>
            <person name="Ezra D."/>
            <person name="Gonzalez J."/>
            <person name="Henrissat B."/>
            <person name="Kuo A."/>
            <person name="Liang C."/>
            <person name="Lipzen A."/>
            <person name="Lutzoni F."/>
            <person name="Magnuson J."/>
            <person name="Mondo S."/>
            <person name="Nolan M."/>
            <person name="Ohm R."/>
            <person name="Pangilinan J."/>
            <person name="Park H.-J."/>
            <person name="Ramirez L."/>
            <person name="Alfaro M."/>
            <person name="Sun H."/>
            <person name="Tritt A."/>
            <person name="Yoshinaga Y."/>
            <person name="Zwiers L.-H."/>
            <person name="Turgeon B."/>
            <person name="Goodwin S."/>
            <person name="Spatafora J."/>
            <person name="Crous P."/>
            <person name="Grigoriev I."/>
        </authorList>
    </citation>
    <scope>NUCLEOTIDE SEQUENCE</scope>
    <source>
        <strain evidence="3">CBS 690.94</strain>
    </source>
</reference>
<dbReference type="EMBL" id="MU001505">
    <property type="protein sequence ID" value="KAF2441766.1"/>
    <property type="molecule type" value="Genomic_DNA"/>
</dbReference>
<dbReference type="InterPro" id="IPR051820">
    <property type="entry name" value="FAD-binding_MO"/>
</dbReference>
<dbReference type="InterPro" id="IPR036188">
    <property type="entry name" value="FAD/NAD-bd_sf"/>
</dbReference>
<comment type="cofactor">
    <cofactor evidence="1">
        <name>FAD</name>
        <dbReference type="ChEBI" id="CHEBI:57692"/>
    </cofactor>
</comment>
<dbReference type="PRINTS" id="PR00368">
    <property type="entry name" value="FADPNR"/>
</dbReference>
<protein>
    <submittedName>
        <fullName evidence="3">FAD/NAD(P)-binding domain-containing protein</fullName>
    </submittedName>
</protein>
<sequence>MDQLAREDADESAVNTTHNPDLVIVGAGVSGINAAYRVQSSLPHATYTILEGRHELGGTWSLFKYPGIRSDSDLHTYGFPFNPWKKPNPIATGESIAAYMEATARKFNIDTKISFNHKVTAADWRADEQRWRLEVNNEGRRKVYWAKFVIMGTGYYDYEKPLKADIPGLKRFQGTIVHPQFWPEDLDYKGKNMVVIGSGATAVTMLPAVVKNGVGSVTQLQRSPGKFLTIYTWNNTNPAFEGYIMNMPQPKPGDPLPYYQRILPRWMVLKWLRFQFVIVPYILYLMCRTFPNFMRRFLRSEARKVLPKDFPMDPSLQPKYNPWDQRLCFVPDNDFFNAFHTGKARIVTDTIKTVTEDGIELNSGEKLEADIIVTATGLNLQVCGGIPITLDGRPVHVPDCYIWRTTMLSGVPNLAVIIGYVNAAWTLGADASSRLIVRLYKHLEDNKYSNATPQISEEEKKDPLQMLGLESTYVKVANGKLPHAGRTGPWKPRNNYFFDSWTASRARLGDGLEFGRVAT</sequence>
<proteinExistence type="predicted"/>
<dbReference type="Proteomes" id="UP000799764">
    <property type="component" value="Unassembled WGS sequence"/>
</dbReference>
<keyword evidence="4" id="KW-1185">Reference proteome</keyword>
<evidence type="ECO:0000256" key="2">
    <source>
        <dbReference type="ARBA" id="ARBA00023033"/>
    </source>
</evidence>
<dbReference type="Gene3D" id="3.50.50.60">
    <property type="entry name" value="FAD/NAD(P)-binding domain"/>
    <property type="match status" value="2"/>
</dbReference>
<dbReference type="GO" id="GO:0004497">
    <property type="term" value="F:monooxygenase activity"/>
    <property type="evidence" value="ECO:0007669"/>
    <property type="project" value="UniProtKB-KW"/>
</dbReference>
<dbReference type="SUPFAM" id="SSF51905">
    <property type="entry name" value="FAD/NAD(P)-binding domain"/>
    <property type="match status" value="2"/>
</dbReference>
<accession>A0A9P4PCU8</accession>